<dbReference type="EMBL" id="JAHRIP010061270">
    <property type="protein sequence ID" value="MEQ2305124.1"/>
    <property type="molecule type" value="Genomic_DNA"/>
</dbReference>
<name>A0ABV0ZFW3_9TELE</name>
<keyword evidence="2" id="KW-1185">Reference proteome</keyword>
<dbReference type="Proteomes" id="UP001469553">
    <property type="component" value="Unassembled WGS sequence"/>
</dbReference>
<evidence type="ECO:0000313" key="1">
    <source>
        <dbReference type="EMBL" id="MEQ2305124.1"/>
    </source>
</evidence>
<proteinExistence type="predicted"/>
<comment type="caution">
    <text evidence="1">The sequence shown here is derived from an EMBL/GenBank/DDBJ whole genome shotgun (WGS) entry which is preliminary data.</text>
</comment>
<evidence type="ECO:0000313" key="2">
    <source>
        <dbReference type="Proteomes" id="UP001469553"/>
    </source>
</evidence>
<accession>A0ABV0ZFW3</accession>
<reference evidence="1 2" key="1">
    <citation type="submission" date="2021-06" db="EMBL/GenBank/DDBJ databases">
        <authorList>
            <person name="Palmer J.M."/>
        </authorList>
    </citation>
    <scope>NUCLEOTIDE SEQUENCE [LARGE SCALE GENOMIC DNA]</scope>
    <source>
        <strain evidence="1 2">AS_MEX2019</strain>
        <tissue evidence="1">Muscle</tissue>
    </source>
</reference>
<gene>
    <name evidence="1" type="ORF">AMECASPLE_034350</name>
</gene>
<protein>
    <submittedName>
        <fullName evidence="1">Uncharacterized protein</fullName>
    </submittedName>
</protein>
<organism evidence="1 2">
    <name type="scientific">Ameca splendens</name>
    <dbReference type="NCBI Taxonomy" id="208324"/>
    <lineage>
        <taxon>Eukaryota</taxon>
        <taxon>Metazoa</taxon>
        <taxon>Chordata</taxon>
        <taxon>Craniata</taxon>
        <taxon>Vertebrata</taxon>
        <taxon>Euteleostomi</taxon>
        <taxon>Actinopterygii</taxon>
        <taxon>Neopterygii</taxon>
        <taxon>Teleostei</taxon>
        <taxon>Neoteleostei</taxon>
        <taxon>Acanthomorphata</taxon>
        <taxon>Ovalentaria</taxon>
        <taxon>Atherinomorphae</taxon>
        <taxon>Cyprinodontiformes</taxon>
        <taxon>Goodeidae</taxon>
        <taxon>Ameca</taxon>
    </lineage>
</organism>
<sequence length="118" mass="13630">MCTKMESKFCSERSKCHFRRIVTLRTSRKVLCEEAQPNTAATPSPGMHVVTVERTNSLLTGRNLQQNQIQNQCQYNGQVLSSQSVCHDYLINTTLQKIFEGFYMDLMYLFLPSLNQKM</sequence>